<sequence>MDGRRRGRRVKERADGEVCVHYSCRNKCFVRNRGDITIHQPPPPLAISAGDASASSSLASIMRPPVVCSLLVRRLCLVHESQDLEQQVEESTGRATSGTREEIQRHRSKRNHRVLTTVIFCIFTKRLCDESHGCSSSTSKDRTCLQMAFTRWAASPSASASNGTISLTERAEARRTNGVFVLIPHLSLHLLLQDYLSSHAGLPASWSLCQHVRPDEAPGSVPFQLPRAQQEVNSSFKRVITVLPSRLEDSLTEYVMTALCP</sequence>
<comment type="caution">
    <text evidence="1">The sequence shown here is derived from an EMBL/GenBank/DDBJ whole genome shotgun (WGS) entry which is preliminary data.</text>
</comment>
<protein>
    <submittedName>
        <fullName evidence="1">Uncharacterized protein</fullName>
    </submittedName>
</protein>
<organism evidence="1 2">
    <name type="scientific">Nibea albiflora</name>
    <name type="common">Yellow drum</name>
    <name type="synonym">Corvina albiflora</name>
    <dbReference type="NCBI Taxonomy" id="240163"/>
    <lineage>
        <taxon>Eukaryota</taxon>
        <taxon>Metazoa</taxon>
        <taxon>Chordata</taxon>
        <taxon>Craniata</taxon>
        <taxon>Vertebrata</taxon>
        <taxon>Euteleostomi</taxon>
        <taxon>Actinopterygii</taxon>
        <taxon>Neopterygii</taxon>
        <taxon>Teleostei</taxon>
        <taxon>Neoteleostei</taxon>
        <taxon>Acanthomorphata</taxon>
        <taxon>Eupercaria</taxon>
        <taxon>Sciaenidae</taxon>
        <taxon>Nibea</taxon>
    </lineage>
</organism>
<gene>
    <name evidence="1" type="ORF">GBF38_011985</name>
</gene>
<proteinExistence type="predicted"/>
<evidence type="ECO:0000313" key="1">
    <source>
        <dbReference type="EMBL" id="KAG8001785.1"/>
    </source>
</evidence>
<dbReference type="Proteomes" id="UP000805704">
    <property type="component" value="Chromosome 6"/>
</dbReference>
<name>A0ACB7EIU7_NIBAL</name>
<accession>A0ACB7EIU7</accession>
<reference evidence="1" key="1">
    <citation type="submission" date="2020-04" db="EMBL/GenBank/DDBJ databases">
        <title>A chromosome-scale assembly and high-density genetic map of the yellow drum (Nibea albiflora) genome.</title>
        <authorList>
            <person name="Xu D."/>
            <person name="Zhang W."/>
            <person name="Chen R."/>
            <person name="Tan P."/>
            <person name="Wang L."/>
            <person name="Song H."/>
            <person name="Tian L."/>
            <person name="Zhu Q."/>
            <person name="Wang B."/>
        </authorList>
    </citation>
    <scope>NUCLEOTIDE SEQUENCE</scope>
    <source>
        <strain evidence="1">ZJHYS-2018</strain>
    </source>
</reference>
<evidence type="ECO:0000313" key="2">
    <source>
        <dbReference type="Proteomes" id="UP000805704"/>
    </source>
</evidence>
<keyword evidence="2" id="KW-1185">Reference proteome</keyword>
<dbReference type="EMBL" id="CM024794">
    <property type="protein sequence ID" value="KAG8001785.1"/>
    <property type="molecule type" value="Genomic_DNA"/>
</dbReference>